<feature type="transmembrane region" description="Helical" evidence="7">
    <location>
        <begin position="48"/>
        <end position="74"/>
    </location>
</feature>
<dbReference type="Proteomes" id="UP000011778">
    <property type="component" value="Unassembled WGS sequence"/>
</dbReference>
<reference evidence="9 10" key="1">
    <citation type="submission" date="2013-02" db="EMBL/GenBank/DDBJ databases">
        <authorList>
            <person name="Harkins D.M."/>
            <person name="Durkin A.S."/>
            <person name="Brinkac L.M."/>
            <person name="Haft D.H."/>
            <person name="Selengut J.D."/>
            <person name="Sanka R."/>
            <person name="DePew J."/>
            <person name="Purushe J."/>
            <person name="Tulsiani S.M."/>
            <person name="Graham G.C."/>
            <person name="Burns M.-A."/>
            <person name="Dohnt M.F."/>
            <person name="Smythe L.D."/>
            <person name="McKay D.B."/>
            <person name="Craig S.B."/>
            <person name="Vinetz J.M."/>
            <person name="Sutton G.G."/>
            <person name="Nierman W.C."/>
            <person name="Fouts D.E."/>
        </authorList>
    </citation>
    <scope>NUCLEOTIDE SEQUENCE [LARGE SCALE GENOMIC DNA]</scope>
    <source>
        <strain evidence="9 10">LT2050</strain>
    </source>
</reference>
<dbReference type="InterPro" id="IPR000298">
    <property type="entry name" value="Cyt_c_oxidase-like_su3"/>
</dbReference>
<evidence type="ECO:0000313" key="10">
    <source>
        <dbReference type="Proteomes" id="UP000011778"/>
    </source>
</evidence>
<keyword evidence="4 7" id="KW-1133">Transmembrane helix</keyword>
<dbReference type="GO" id="GO:0019646">
    <property type="term" value="P:aerobic electron transport chain"/>
    <property type="evidence" value="ECO:0007669"/>
    <property type="project" value="InterPro"/>
</dbReference>
<feature type="transmembrane region" description="Helical" evidence="7">
    <location>
        <begin position="94"/>
        <end position="113"/>
    </location>
</feature>
<evidence type="ECO:0000256" key="3">
    <source>
        <dbReference type="ARBA" id="ARBA00022692"/>
    </source>
</evidence>
<dbReference type="InterPro" id="IPR024791">
    <property type="entry name" value="Cyt_c/ubiquinol_Oxase_su3"/>
</dbReference>
<comment type="similarity">
    <text evidence="2 6">Belongs to the cytochrome c oxidase subunit 3 family.</text>
</comment>
<evidence type="ECO:0000313" key="9">
    <source>
        <dbReference type="EMBL" id="EMG21482.1"/>
    </source>
</evidence>
<evidence type="ECO:0000256" key="4">
    <source>
        <dbReference type="ARBA" id="ARBA00022989"/>
    </source>
</evidence>
<dbReference type="SUPFAM" id="SSF81452">
    <property type="entry name" value="Cytochrome c oxidase subunit III-like"/>
    <property type="match status" value="1"/>
</dbReference>
<dbReference type="EMBL" id="AFMD02000307">
    <property type="protein sequence ID" value="EMG21482.1"/>
    <property type="molecule type" value="Genomic_DNA"/>
</dbReference>
<dbReference type="InterPro" id="IPR035973">
    <property type="entry name" value="Cyt_c_oxidase_su3-like_sf"/>
</dbReference>
<comment type="subcellular location">
    <subcellularLocation>
        <location evidence="6">Cell membrane</location>
        <topology evidence="6">Multi-pass membrane protein</topology>
    </subcellularLocation>
    <subcellularLocation>
        <location evidence="1">Membrane</location>
        <topology evidence="1">Multi-pass membrane protein</topology>
    </subcellularLocation>
</comment>
<dbReference type="AlphaFoldDB" id="M3ILG9"/>
<evidence type="ECO:0000256" key="6">
    <source>
        <dbReference type="RuleBase" id="RU003376"/>
    </source>
</evidence>
<keyword evidence="3 6" id="KW-0812">Transmembrane</keyword>
<organism evidence="9 10">
    <name type="scientific">Leptospira interrogans serovar Copenhageni str. LT2050</name>
    <dbReference type="NCBI Taxonomy" id="1001598"/>
    <lineage>
        <taxon>Bacteria</taxon>
        <taxon>Pseudomonadati</taxon>
        <taxon>Spirochaetota</taxon>
        <taxon>Spirochaetia</taxon>
        <taxon>Leptospirales</taxon>
        <taxon>Leptospiraceae</taxon>
        <taxon>Leptospira</taxon>
    </lineage>
</organism>
<protein>
    <submittedName>
        <fullName evidence="9">Cytochrome c oxidase, subunit III domain protein</fullName>
    </submittedName>
</protein>
<evidence type="ECO:0000259" key="8">
    <source>
        <dbReference type="PROSITE" id="PS50253"/>
    </source>
</evidence>
<name>M3ILG9_LEPIT</name>
<evidence type="ECO:0000256" key="7">
    <source>
        <dbReference type="SAM" id="Phobius"/>
    </source>
</evidence>
<dbReference type="Pfam" id="PF00510">
    <property type="entry name" value="COX3"/>
    <property type="match status" value="1"/>
</dbReference>
<sequence>MAVTVLCALTFMVVKYFEYTSKIHHGLLPGKFFTNTEMADIKNAAMFFGFYFVMTGIHGSHVLIGAGLIIWVMIKVIKGEVNSSYYTPVEGVGLFWHVVDLIWIYLFPLLYLVG</sequence>
<feature type="domain" description="Heme-copper oxidase subunit III family profile" evidence="8">
    <location>
        <begin position="1"/>
        <end position="114"/>
    </location>
</feature>
<dbReference type="PANTHER" id="PTHR11403:SF6">
    <property type="entry name" value="NITRIC OXIDE REDUCTASE SUBUNIT E"/>
    <property type="match status" value="1"/>
</dbReference>
<evidence type="ECO:0000256" key="5">
    <source>
        <dbReference type="ARBA" id="ARBA00023136"/>
    </source>
</evidence>
<dbReference type="PANTHER" id="PTHR11403">
    <property type="entry name" value="CYTOCHROME C OXIDASE SUBUNIT III"/>
    <property type="match status" value="1"/>
</dbReference>
<dbReference type="GO" id="GO:0005886">
    <property type="term" value="C:plasma membrane"/>
    <property type="evidence" value="ECO:0007669"/>
    <property type="project" value="UniProtKB-SubCell"/>
</dbReference>
<proteinExistence type="inferred from homology"/>
<gene>
    <name evidence="9" type="ORF">LEP1GSC150_4787</name>
</gene>
<evidence type="ECO:0000256" key="2">
    <source>
        <dbReference type="ARBA" id="ARBA00010581"/>
    </source>
</evidence>
<evidence type="ECO:0000256" key="1">
    <source>
        <dbReference type="ARBA" id="ARBA00004141"/>
    </source>
</evidence>
<dbReference type="InterPro" id="IPR013833">
    <property type="entry name" value="Cyt_c_oxidase_su3_a-hlx"/>
</dbReference>
<accession>M3ILG9</accession>
<comment type="caution">
    <text evidence="9">The sequence shown here is derived from an EMBL/GenBank/DDBJ whole genome shotgun (WGS) entry which is preliminary data.</text>
</comment>
<keyword evidence="5 7" id="KW-0472">Membrane</keyword>
<dbReference type="Gene3D" id="1.20.120.80">
    <property type="entry name" value="Cytochrome c oxidase, subunit III, four-helix bundle"/>
    <property type="match status" value="1"/>
</dbReference>
<dbReference type="PROSITE" id="PS50253">
    <property type="entry name" value="COX3"/>
    <property type="match status" value="1"/>
</dbReference>
<dbReference type="GO" id="GO:0004129">
    <property type="term" value="F:cytochrome-c oxidase activity"/>
    <property type="evidence" value="ECO:0007669"/>
    <property type="project" value="InterPro"/>
</dbReference>